<dbReference type="AlphaFoldDB" id="A0A318XXI6"/>
<keyword evidence="2" id="KW-1185">Reference proteome</keyword>
<comment type="caution">
    <text evidence="1">The sequence shown here is derived from an EMBL/GenBank/DDBJ whole genome shotgun (WGS) entry which is preliminary data.</text>
</comment>
<dbReference type="EMBL" id="QKMR01000011">
    <property type="protein sequence ID" value="PYG87466.1"/>
    <property type="molecule type" value="Genomic_DNA"/>
</dbReference>
<proteinExistence type="predicted"/>
<organism evidence="1 2">
    <name type="scientific">Ruminiclostridium sufflavum DSM 19573</name>
    <dbReference type="NCBI Taxonomy" id="1121337"/>
    <lineage>
        <taxon>Bacteria</taxon>
        <taxon>Bacillati</taxon>
        <taxon>Bacillota</taxon>
        <taxon>Clostridia</taxon>
        <taxon>Eubacteriales</taxon>
        <taxon>Oscillospiraceae</taxon>
        <taxon>Ruminiclostridium</taxon>
    </lineage>
</organism>
<sequence>MNGYVSLIKFCNFALKMRPSFIGNTEKIEKVEVVICTEEPDKDISFTLSDKIQNIAVPKEGEPKTVTGKMYLDLSREKIIFEGLYRIGEDRNTFWLEIDPDSSCLIKQTESSIDPFPSTMPFGCEDYPLSIGAVAFNISSAAPDAAIRNGKPQAVARLKGLTGEMYLHTILSENNREIRGINTCVGGEKSGFVGNVGLFRNKAFIDGEVLEEGVSNCYIYTELGESFLD</sequence>
<gene>
    <name evidence="1" type="ORF">LY28_02136</name>
</gene>
<protein>
    <submittedName>
        <fullName evidence="1">Uncharacterized protein</fullName>
    </submittedName>
</protein>
<dbReference type="Proteomes" id="UP000248132">
    <property type="component" value="Unassembled WGS sequence"/>
</dbReference>
<reference evidence="1 2" key="1">
    <citation type="submission" date="2018-06" db="EMBL/GenBank/DDBJ databases">
        <title>Genomic Encyclopedia of Type Strains, Phase I: the one thousand microbial genomes (KMG-I) project.</title>
        <authorList>
            <person name="Kyrpides N."/>
        </authorList>
    </citation>
    <scope>NUCLEOTIDE SEQUENCE [LARGE SCALE GENOMIC DNA]</scope>
    <source>
        <strain evidence="1 2">DSM 19573</strain>
    </source>
</reference>
<accession>A0A318XXI6</accession>
<evidence type="ECO:0000313" key="2">
    <source>
        <dbReference type="Proteomes" id="UP000248132"/>
    </source>
</evidence>
<evidence type="ECO:0000313" key="1">
    <source>
        <dbReference type="EMBL" id="PYG87466.1"/>
    </source>
</evidence>
<name>A0A318XXI6_9FIRM</name>